<gene>
    <name evidence="1" type="ORF">MPLG2_0809</name>
</gene>
<dbReference type="EMBL" id="LT985188">
    <property type="protein sequence ID" value="SPD85846.1"/>
    <property type="molecule type" value="Genomic_DNA"/>
</dbReference>
<keyword evidence="2" id="KW-1185">Reference proteome</keyword>
<name>A0A2N9JEN9_9ACTN</name>
<accession>A0A2N9JEN9</accession>
<evidence type="ECO:0000313" key="1">
    <source>
        <dbReference type="EMBL" id="SPD85846.1"/>
    </source>
</evidence>
<evidence type="ECO:0000313" key="2">
    <source>
        <dbReference type="Proteomes" id="UP000238164"/>
    </source>
</evidence>
<reference evidence="1 2" key="1">
    <citation type="submission" date="2018-02" db="EMBL/GenBank/DDBJ databases">
        <authorList>
            <person name="Cohen D.B."/>
            <person name="Kent A.D."/>
        </authorList>
    </citation>
    <scope>NUCLEOTIDE SEQUENCE [LARGE SCALE GENOMIC DNA]</scope>
    <source>
        <strain evidence="1">1</strain>
    </source>
</reference>
<proteinExistence type="predicted"/>
<organism evidence="1 2">
    <name type="scientific">Micropruina glycogenica</name>
    <dbReference type="NCBI Taxonomy" id="75385"/>
    <lineage>
        <taxon>Bacteria</taxon>
        <taxon>Bacillati</taxon>
        <taxon>Actinomycetota</taxon>
        <taxon>Actinomycetes</taxon>
        <taxon>Propionibacteriales</taxon>
        <taxon>Nocardioidaceae</taxon>
        <taxon>Micropruina</taxon>
    </lineage>
</organism>
<protein>
    <submittedName>
        <fullName evidence="1">Uncharacterized protein</fullName>
    </submittedName>
</protein>
<dbReference type="KEGG" id="mgg:MPLG2_0809"/>
<dbReference type="Proteomes" id="UP000238164">
    <property type="component" value="Chromosome 1"/>
</dbReference>
<dbReference type="AlphaFoldDB" id="A0A2N9JEN9"/>
<sequence length="65" mass="7039">MKCLSNQFVHIGTPFIELTAGLRAFCMSHPLPHGRLSVLKKVARSLISDAALAATRCTSLRSDIS</sequence>